<feature type="compositionally biased region" description="Polar residues" evidence="1">
    <location>
        <begin position="194"/>
        <end position="203"/>
    </location>
</feature>
<evidence type="ECO:0000313" key="3">
    <source>
        <dbReference type="Proteomes" id="UP000439780"/>
    </source>
</evidence>
<keyword evidence="3" id="KW-1185">Reference proteome</keyword>
<feature type="region of interest" description="Disordered" evidence="1">
    <location>
        <begin position="185"/>
        <end position="246"/>
    </location>
</feature>
<dbReference type="AlphaFoldDB" id="A0A845ADM3"/>
<name>A0A845ADM3_9SPHN</name>
<organism evidence="2 3">
    <name type="scientific">Qipengyuania algicida</name>
    <dbReference type="NCBI Taxonomy" id="1836209"/>
    <lineage>
        <taxon>Bacteria</taxon>
        <taxon>Pseudomonadati</taxon>
        <taxon>Pseudomonadota</taxon>
        <taxon>Alphaproteobacteria</taxon>
        <taxon>Sphingomonadales</taxon>
        <taxon>Erythrobacteraceae</taxon>
        <taxon>Qipengyuania</taxon>
    </lineage>
</organism>
<evidence type="ECO:0000313" key="2">
    <source>
        <dbReference type="EMBL" id="MXP27489.1"/>
    </source>
</evidence>
<dbReference type="Proteomes" id="UP000439780">
    <property type="component" value="Unassembled WGS sequence"/>
</dbReference>
<proteinExistence type="predicted"/>
<protein>
    <submittedName>
        <fullName evidence="2">Uncharacterized protein</fullName>
    </submittedName>
</protein>
<dbReference type="EMBL" id="WTYA01000001">
    <property type="protein sequence ID" value="MXP27489.1"/>
    <property type="molecule type" value="Genomic_DNA"/>
</dbReference>
<reference evidence="2 3" key="1">
    <citation type="submission" date="2019-12" db="EMBL/GenBank/DDBJ databases">
        <title>Genomic-based taxomic classification of the family Erythrobacteraceae.</title>
        <authorList>
            <person name="Xu L."/>
        </authorList>
    </citation>
    <scope>NUCLEOTIDE SEQUENCE [LARGE SCALE GENOMIC DNA]</scope>
    <source>
        <strain evidence="2 3">KEMB 9005-328</strain>
    </source>
</reference>
<gene>
    <name evidence="2" type="ORF">GRI58_01470</name>
</gene>
<comment type="caution">
    <text evidence="2">The sequence shown here is derived from an EMBL/GenBank/DDBJ whole genome shotgun (WGS) entry which is preliminary data.</text>
</comment>
<sequence length="246" mass="26858">MDIPALLPDGQRDTVLHGMSDDERTWYFRSAWNVAALNCTGEQYKPILDGYGTFLKSNRRTLDKVNDSIDRAYREKFGRGRNAIKAREKVMTSVYNFFTLPPVRQPFCKAAMDVASDALLNPKMDAAAFASAELPKMMAPFNAFFDDYQQYQTNSAAWDAKYGVQYGASQPGYVAVQQARAAAQPTPQAGVSGPETTTAQPLQASGAVTDPTSGATIPVVPVKPEQQSNPVVQPIPKDQPKGSSQK</sequence>
<dbReference type="OrthoDB" id="7432148at2"/>
<evidence type="ECO:0000256" key="1">
    <source>
        <dbReference type="SAM" id="MobiDB-lite"/>
    </source>
</evidence>
<accession>A0A845ADM3</accession>